<dbReference type="Proteomes" id="UP001244207">
    <property type="component" value="Unassembled WGS sequence"/>
</dbReference>
<reference evidence="2" key="1">
    <citation type="submission" date="2021-12" db="EMBL/GenBank/DDBJ databases">
        <title>Comparative genomics, transcriptomics and evolutionary studies reveal genomic signatures of adaptation to plant cell wall in hemibiotrophic fungi.</title>
        <authorList>
            <consortium name="DOE Joint Genome Institute"/>
            <person name="Baroncelli R."/>
            <person name="Diaz J.F."/>
            <person name="Benocci T."/>
            <person name="Peng M."/>
            <person name="Battaglia E."/>
            <person name="Haridas S."/>
            <person name="Andreopoulos W."/>
            <person name="Labutti K."/>
            <person name="Pangilinan J."/>
            <person name="Floch G.L."/>
            <person name="Makela M.R."/>
            <person name="Henrissat B."/>
            <person name="Grigoriev I.V."/>
            <person name="Crouch J.A."/>
            <person name="De Vries R.P."/>
            <person name="Sukno S.A."/>
            <person name="Thon M.R."/>
        </authorList>
    </citation>
    <scope>NUCLEOTIDE SEQUENCE</scope>
    <source>
        <strain evidence="2">CBS 112980</strain>
    </source>
</reference>
<name>A0AAD8XR29_GLOAC</name>
<accession>A0AAD8XR29</accession>
<dbReference type="AlphaFoldDB" id="A0AAD8XR29"/>
<evidence type="ECO:0000256" key="1">
    <source>
        <dbReference type="SAM" id="SignalP"/>
    </source>
</evidence>
<gene>
    <name evidence="2" type="ORF">BDZ83DRAFT_9099</name>
</gene>
<evidence type="ECO:0008006" key="4">
    <source>
        <dbReference type="Google" id="ProtNLM"/>
    </source>
</evidence>
<dbReference type="GeneID" id="85399897"/>
<dbReference type="EMBL" id="JAHMHS010000001">
    <property type="protein sequence ID" value="KAK1731896.1"/>
    <property type="molecule type" value="Genomic_DNA"/>
</dbReference>
<comment type="caution">
    <text evidence="2">The sequence shown here is derived from an EMBL/GenBank/DDBJ whole genome shotgun (WGS) entry which is preliminary data.</text>
</comment>
<sequence length="110" mass="12003">MQFSHCSFFALSPIFLQCVIAPKMEASFRLLCFLLLPSTDTPPLSVSLSLSHTNGNTTYPNPTQHYLVHQLNPVSGFSSLASHGPGNAMCPPIKPSGSFGHCCWPRLWLA</sequence>
<dbReference type="RefSeq" id="XP_060371951.1">
    <property type="nucleotide sequence ID" value="XM_060515999.1"/>
</dbReference>
<feature type="signal peptide" evidence="1">
    <location>
        <begin position="1"/>
        <end position="21"/>
    </location>
</feature>
<evidence type="ECO:0000313" key="3">
    <source>
        <dbReference type="Proteomes" id="UP001244207"/>
    </source>
</evidence>
<keyword evidence="1" id="KW-0732">Signal</keyword>
<feature type="chain" id="PRO_5042219983" description="Secreted protein" evidence="1">
    <location>
        <begin position="22"/>
        <end position="110"/>
    </location>
</feature>
<protein>
    <recommendedName>
        <fullName evidence="4">Secreted protein</fullName>
    </recommendedName>
</protein>
<evidence type="ECO:0000313" key="2">
    <source>
        <dbReference type="EMBL" id="KAK1731896.1"/>
    </source>
</evidence>
<keyword evidence="3" id="KW-1185">Reference proteome</keyword>
<proteinExistence type="predicted"/>
<organism evidence="2 3">
    <name type="scientific">Glomerella acutata</name>
    <name type="common">Colletotrichum acutatum</name>
    <dbReference type="NCBI Taxonomy" id="27357"/>
    <lineage>
        <taxon>Eukaryota</taxon>
        <taxon>Fungi</taxon>
        <taxon>Dikarya</taxon>
        <taxon>Ascomycota</taxon>
        <taxon>Pezizomycotina</taxon>
        <taxon>Sordariomycetes</taxon>
        <taxon>Hypocreomycetidae</taxon>
        <taxon>Glomerellales</taxon>
        <taxon>Glomerellaceae</taxon>
        <taxon>Colletotrichum</taxon>
        <taxon>Colletotrichum acutatum species complex</taxon>
    </lineage>
</organism>